<dbReference type="PANTHER" id="PTHR12461:SF105">
    <property type="entry name" value="HYPOXIA-INDUCIBLE FACTOR 1-ALPHA INHIBITOR"/>
    <property type="match status" value="1"/>
</dbReference>
<accession>A0ABV7HNU1</accession>
<protein>
    <submittedName>
        <fullName evidence="2">Cupin-like domain-containing protein</fullName>
    </submittedName>
</protein>
<dbReference type="Gene3D" id="2.60.120.650">
    <property type="entry name" value="Cupin"/>
    <property type="match status" value="1"/>
</dbReference>
<dbReference type="InterPro" id="IPR003347">
    <property type="entry name" value="JmjC_dom"/>
</dbReference>
<comment type="caution">
    <text evidence="2">The sequence shown here is derived from an EMBL/GenBank/DDBJ whole genome shotgun (WGS) entry which is preliminary data.</text>
</comment>
<proteinExistence type="predicted"/>
<keyword evidence="3" id="KW-1185">Reference proteome</keyword>
<evidence type="ECO:0000313" key="3">
    <source>
        <dbReference type="Proteomes" id="UP001595548"/>
    </source>
</evidence>
<organism evidence="2 3">
    <name type="scientific">Gilvimarinus japonicus</name>
    <dbReference type="NCBI Taxonomy" id="1796469"/>
    <lineage>
        <taxon>Bacteria</taxon>
        <taxon>Pseudomonadati</taxon>
        <taxon>Pseudomonadota</taxon>
        <taxon>Gammaproteobacteria</taxon>
        <taxon>Cellvibrionales</taxon>
        <taxon>Cellvibrionaceae</taxon>
        <taxon>Gilvimarinus</taxon>
    </lineage>
</organism>
<name>A0ABV7HNU1_9GAMM</name>
<reference evidence="3" key="1">
    <citation type="journal article" date="2019" name="Int. J. Syst. Evol. Microbiol.">
        <title>The Global Catalogue of Microorganisms (GCM) 10K type strain sequencing project: providing services to taxonomists for standard genome sequencing and annotation.</title>
        <authorList>
            <consortium name="The Broad Institute Genomics Platform"/>
            <consortium name="The Broad Institute Genome Sequencing Center for Infectious Disease"/>
            <person name="Wu L."/>
            <person name="Ma J."/>
        </authorList>
    </citation>
    <scope>NUCLEOTIDE SEQUENCE [LARGE SCALE GENOMIC DNA]</scope>
    <source>
        <strain evidence="3">KCTC 52141</strain>
    </source>
</reference>
<dbReference type="SUPFAM" id="SSF51197">
    <property type="entry name" value="Clavaminate synthase-like"/>
    <property type="match status" value="1"/>
</dbReference>
<sequence>MHQIKECSSIAELMAYQSRGVPVVARNIVSDWELVKKSLKGFPELKSYLLSYDIGLPFQAMIAPSSQKGRLFYKADLSGFNFDRLNGDLSEALKILEALAEESSAPTFYIGSKKIDEYLPGLERETRISTLPPSVCPSIWMGNASVVATHNDDSENFACVAAGSRKFTIFPPGQEDNLYLGPADMTPAGRVVSMVNLQSPNLGAFPKFRSALEKAQSATLYPGDVIYMPAGWWHNVEALESLNILVNFWWQE</sequence>
<evidence type="ECO:0000313" key="2">
    <source>
        <dbReference type="EMBL" id="MFC3154486.1"/>
    </source>
</evidence>
<dbReference type="InterPro" id="IPR041667">
    <property type="entry name" value="Cupin_8"/>
</dbReference>
<dbReference type="Pfam" id="PF13621">
    <property type="entry name" value="Cupin_8"/>
    <property type="match status" value="1"/>
</dbReference>
<dbReference type="PROSITE" id="PS51184">
    <property type="entry name" value="JMJC"/>
    <property type="match status" value="1"/>
</dbReference>
<dbReference type="Proteomes" id="UP001595548">
    <property type="component" value="Unassembled WGS sequence"/>
</dbReference>
<evidence type="ECO:0000259" key="1">
    <source>
        <dbReference type="PROSITE" id="PS51184"/>
    </source>
</evidence>
<feature type="domain" description="JmjC" evidence="1">
    <location>
        <begin position="108"/>
        <end position="252"/>
    </location>
</feature>
<gene>
    <name evidence="2" type="ORF">ACFOEB_04660</name>
</gene>
<dbReference type="SMART" id="SM00558">
    <property type="entry name" value="JmjC"/>
    <property type="match status" value="1"/>
</dbReference>
<dbReference type="EMBL" id="JBHRTL010000004">
    <property type="protein sequence ID" value="MFC3154486.1"/>
    <property type="molecule type" value="Genomic_DNA"/>
</dbReference>
<dbReference type="RefSeq" id="WP_339616751.1">
    <property type="nucleotide sequence ID" value="NZ_AP031500.1"/>
</dbReference>
<dbReference type="PANTHER" id="PTHR12461">
    <property type="entry name" value="HYPOXIA-INDUCIBLE FACTOR 1 ALPHA INHIBITOR-RELATED"/>
    <property type="match status" value="1"/>
</dbReference>